<keyword evidence="5" id="KW-0408">Iron</keyword>
<comment type="cofactor">
    <cofactor evidence="9">
        <name>[2Fe-2S] cluster</name>
        <dbReference type="ChEBI" id="CHEBI:190135"/>
    </cofactor>
</comment>
<dbReference type="InterPro" id="IPR019546">
    <property type="entry name" value="TAT_signal_bac_arc"/>
</dbReference>
<keyword evidence="7" id="KW-1015">Disulfide bond</keyword>
<dbReference type="Pfam" id="PF00355">
    <property type="entry name" value="Rieske"/>
    <property type="match status" value="1"/>
</dbReference>
<dbReference type="CDD" id="cd03467">
    <property type="entry name" value="Rieske"/>
    <property type="match status" value="1"/>
</dbReference>
<evidence type="ECO:0000259" key="10">
    <source>
        <dbReference type="PROSITE" id="PS51296"/>
    </source>
</evidence>
<dbReference type="PROSITE" id="PS51257">
    <property type="entry name" value="PROKAR_LIPOPROTEIN"/>
    <property type="match status" value="1"/>
</dbReference>
<evidence type="ECO:0000256" key="2">
    <source>
        <dbReference type="ARBA" id="ARBA00015816"/>
    </source>
</evidence>
<organism evidence="11 12">
    <name type="scientific">Actinotalea lenta</name>
    <dbReference type="NCBI Taxonomy" id="3064654"/>
    <lineage>
        <taxon>Bacteria</taxon>
        <taxon>Bacillati</taxon>
        <taxon>Actinomycetota</taxon>
        <taxon>Actinomycetes</taxon>
        <taxon>Micrococcales</taxon>
        <taxon>Cellulomonadaceae</taxon>
        <taxon>Actinotalea</taxon>
    </lineage>
</organism>
<evidence type="ECO:0000256" key="5">
    <source>
        <dbReference type="ARBA" id="ARBA00023004"/>
    </source>
</evidence>
<evidence type="ECO:0000313" key="12">
    <source>
        <dbReference type="Proteomes" id="UP001232536"/>
    </source>
</evidence>
<dbReference type="InterPro" id="IPR036922">
    <property type="entry name" value="Rieske_2Fe-2S_sf"/>
</dbReference>
<dbReference type="InterPro" id="IPR017941">
    <property type="entry name" value="Rieske_2Fe-2S"/>
</dbReference>
<dbReference type="InterPro" id="IPR005805">
    <property type="entry name" value="Rieske_Fe-S_prot_C"/>
</dbReference>
<evidence type="ECO:0000256" key="6">
    <source>
        <dbReference type="ARBA" id="ARBA00023014"/>
    </source>
</evidence>
<dbReference type="PROSITE" id="PS51296">
    <property type="entry name" value="RIESKE"/>
    <property type="match status" value="1"/>
</dbReference>
<keyword evidence="6" id="KW-0411">Iron-sulfur</keyword>
<dbReference type="Gene3D" id="2.102.10.10">
    <property type="entry name" value="Rieske [2Fe-2S] iron-sulphur domain"/>
    <property type="match status" value="1"/>
</dbReference>
<name>A0ABT9D596_9CELL</name>
<evidence type="ECO:0000256" key="7">
    <source>
        <dbReference type="ARBA" id="ARBA00023157"/>
    </source>
</evidence>
<sequence length="133" mass="12617">MIDRRTFLAGTAAVGAVGVVAACSSPKSSGGGQPSPGSALVALADVPVGGAVTATTAAGAPVVVSQPTSGTVVAFSAICTHAGCLVVPNGAELDCPCHGSVFQASNGDVVRGPATKPLPPVAVAVKNGEVVEG</sequence>
<protein>
    <recommendedName>
        <fullName evidence="2">Cytochrome bc1 complex Rieske iron-sulfur subunit</fullName>
    </recommendedName>
    <alternativeName>
        <fullName evidence="8">Cytochrome bc1 reductase complex subunit QcrA</fullName>
    </alternativeName>
</protein>
<dbReference type="Pfam" id="PF10518">
    <property type="entry name" value="TAT_signal"/>
    <property type="match status" value="1"/>
</dbReference>
<comment type="caution">
    <text evidence="11">The sequence shown here is derived from an EMBL/GenBank/DDBJ whole genome shotgun (WGS) entry which is preliminary data.</text>
</comment>
<keyword evidence="3" id="KW-0001">2Fe-2S</keyword>
<keyword evidence="4" id="KW-0479">Metal-binding</keyword>
<proteinExistence type="predicted"/>
<evidence type="ECO:0000256" key="8">
    <source>
        <dbReference type="ARBA" id="ARBA00029586"/>
    </source>
</evidence>
<accession>A0ABT9D596</accession>
<dbReference type="InterPro" id="IPR014349">
    <property type="entry name" value="Rieske_Fe-S_prot"/>
</dbReference>
<keyword evidence="12" id="KW-1185">Reference proteome</keyword>
<evidence type="ECO:0000256" key="9">
    <source>
        <dbReference type="ARBA" id="ARBA00034078"/>
    </source>
</evidence>
<evidence type="ECO:0000256" key="4">
    <source>
        <dbReference type="ARBA" id="ARBA00022723"/>
    </source>
</evidence>
<dbReference type="PANTHER" id="PTHR10134">
    <property type="entry name" value="CYTOCHROME B-C1 COMPLEX SUBUNIT RIESKE, MITOCHONDRIAL"/>
    <property type="match status" value="1"/>
</dbReference>
<dbReference type="PROSITE" id="PS51318">
    <property type="entry name" value="TAT"/>
    <property type="match status" value="1"/>
</dbReference>
<comment type="function">
    <text evidence="1">Iron-sulfur subunit of the cytochrome bc1 complex, an essential component of the respiratory electron transport chain required for ATP synthesis. The bc1 complex catalyzes the oxidation of menaquinol and the reduction of cytochrome c in the respiratory chain. The bc1 complex operates through a Q-cycle mechanism that couples electron transfer to generation of the proton gradient that drives ATP synthesis.</text>
</comment>
<dbReference type="SUPFAM" id="SSF50022">
    <property type="entry name" value="ISP domain"/>
    <property type="match status" value="1"/>
</dbReference>
<dbReference type="PRINTS" id="PR00162">
    <property type="entry name" value="RIESKE"/>
</dbReference>
<feature type="domain" description="Rieske" evidence="10">
    <location>
        <begin position="38"/>
        <end position="132"/>
    </location>
</feature>
<evidence type="ECO:0000256" key="3">
    <source>
        <dbReference type="ARBA" id="ARBA00022714"/>
    </source>
</evidence>
<dbReference type="RefSeq" id="WP_304599637.1">
    <property type="nucleotide sequence ID" value="NZ_JAUQYO010000004.1"/>
</dbReference>
<evidence type="ECO:0000313" key="11">
    <source>
        <dbReference type="EMBL" id="MDO8105944.1"/>
    </source>
</evidence>
<gene>
    <name evidence="11" type="ORF">Q6348_01890</name>
</gene>
<dbReference type="EMBL" id="JAUQYP010000001">
    <property type="protein sequence ID" value="MDO8105944.1"/>
    <property type="molecule type" value="Genomic_DNA"/>
</dbReference>
<reference evidence="11 12" key="1">
    <citation type="submission" date="2023-07" db="EMBL/GenBank/DDBJ databases">
        <title>Description of novel actinomycetes strains, isolated from tidal flat sediment.</title>
        <authorList>
            <person name="Lu C."/>
        </authorList>
    </citation>
    <scope>NUCLEOTIDE SEQUENCE [LARGE SCALE GENOMIC DNA]</scope>
    <source>
        <strain evidence="11 12">SYSU T00b441</strain>
    </source>
</reference>
<evidence type="ECO:0000256" key="1">
    <source>
        <dbReference type="ARBA" id="ARBA00002494"/>
    </source>
</evidence>
<dbReference type="InterPro" id="IPR006311">
    <property type="entry name" value="TAT_signal"/>
</dbReference>
<dbReference type="NCBIfam" id="TIGR01409">
    <property type="entry name" value="TAT_signal_seq"/>
    <property type="match status" value="1"/>
</dbReference>
<dbReference type="Proteomes" id="UP001232536">
    <property type="component" value="Unassembled WGS sequence"/>
</dbReference>